<proteinExistence type="predicted"/>
<accession>A0A4Z1ATV0</accession>
<dbReference type="AlphaFoldDB" id="A0A4Z1ATV0"/>
<protein>
    <recommendedName>
        <fullName evidence="4">DUF3570 domain-containing protein</fullName>
    </recommendedName>
</protein>
<keyword evidence="3" id="KW-1185">Reference proteome</keyword>
<sequence>MRTILLALFALMISGGVCGQGNEKVEEEIKMVDSISKKSINEEKPLTKTDLEAIIKKALKEQEDDRVSLGEIRLKEKVTIYLPVPNEKRFKISDSIVDNNIAIDSVKIDLQEGMLEYIKVYLANGTIYSNKKAPIAIIYTDNRGYDKLYDNEEQSYILFRDVLTVDTKKRFGFLPNNDTFSLTNIKDKGYNVKNLKKSGSINSLVNFTTYTDLLGLMGDQPNSLVNFEANAKFYLNRHNWTNRFIYFLPYVQPSLHYNKVDSKFDTVMVDLRKVNPTEIYRRYNYSVGIDLTLARWDFRPSNSLELKAGYQYSSSKIFANDTLINKALSEIRAVNHIKYWELALHSKLVENFGIELSSKYIWQTLNKSEFYNKSDNSMLAFKGGIYYYPPKGNGSDKIFVRFTNYLVFNKRELDFSQIQVGFSKALNFKNNNN</sequence>
<organism evidence="2 3">
    <name type="scientific">Empedobacter tilapiae</name>
    <dbReference type="NCBI Taxonomy" id="2491114"/>
    <lineage>
        <taxon>Bacteria</taxon>
        <taxon>Pseudomonadati</taxon>
        <taxon>Bacteroidota</taxon>
        <taxon>Flavobacteriia</taxon>
        <taxon>Flavobacteriales</taxon>
        <taxon>Weeksellaceae</taxon>
        <taxon>Empedobacter</taxon>
    </lineage>
</organism>
<dbReference type="RefSeq" id="WP_135836779.1">
    <property type="nucleotide sequence ID" value="NZ_SRPE01000014.1"/>
</dbReference>
<evidence type="ECO:0008006" key="4">
    <source>
        <dbReference type="Google" id="ProtNLM"/>
    </source>
</evidence>
<comment type="caution">
    <text evidence="2">The sequence shown here is derived from an EMBL/GenBank/DDBJ whole genome shotgun (WGS) entry which is preliminary data.</text>
</comment>
<reference evidence="2 3" key="1">
    <citation type="submission" date="2019-03" db="EMBL/GenBank/DDBJ databases">
        <title>Empedobacter tilapiae sp. nov., isolated from an intestine of Nile tilapia Oreochromis niloticus.</title>
        <authorList>
            <person name="Kim Y.-O."/>
            <person name="Yoon J.-H."/>
        </authorList>
    </citation>
    <scope>NUCLEOTIDE SEQUENCE [LARGE SCALE GENOMIC DNA]</scope>
    <source>
        <strain evidence="2 3">MRS2</strain>
    </source>
</reference>
<dbReference type="EMBL" id="SRPE01000014">
    <property type="protein sequence ID" value="TGN22533.1"/>
    <property type="molecule type" value="Genomic_DNA"/>
</dbReference>
<name>A0A4Z1ATV0_9FLAO</name>
<dbReference type="OrthoDB" id="1399842at2"/>
<keyword evidence="1" id="KW-0732">Signal</keyword>
<feature type="chain" id="PRO_5021415210" description="DUF3570 domain-containing protein" evidence="1">
    <location>
        <begin position="20"/>
        <end position="433"/>
    </location>
</feature>
<evidence type="ECO:0000313" key="3">
    <source>
        <dbReference type="Proteomes" id="UP000297998"/>
    </source>
</evidence>
<evidence type="ECO:0000256" key="1">
    <source>
        <dbReference type="SAM" id="SignalP"/>
    </source>
</evidence>
<feature type="signal peptide" evidence="1">
    <location>
        <begin position="1"/>
        <end position="19"/>
    </location>
</feature>
<evidence type="ECO:0000313" key="2">
    <source>
        <dbReference type="EMBL" id="TGN22533.1"/>
    </source>
</evidence>
<dbReference type="Proteomes" id="UP000297998">
    <property type="component" value="Unassembled WGS sequence"/>
</dbReference>
<gene>
    <name evidence="2" type="ORF">E4J94_15930</name>
</gene>